<organism evidence="2 3">
    <name type="scientific">Pseudoalteromonas aurantia 208</name>
    <dbReference type="NCBI Taxonomy" id="1314867"/>
    <lineage>
        <taxon>Bacteria</taxon>
        <taxon>Pseudomonadati</taxon>
        <taxon>Pseudomonadota</taxon>
        <taxon>Gammaproteobacteria</taxon>
        <taxon>Alteromonadales</taxon>
        <taxon>Pseudoalteromonadaceae</taxon>
        <taxon>Pseudoalteromonas</taxon>
    </lineage>
</organism>
<evidence type="ECO:0000313" key="3">
    <source>
        <dbReference type="Proteomes" id="UP000615755"/>
    </source>
</evidence>
<gene>
    <name evidence="2" type="ORF">PAUR_b1238</name>
</gene>
<reference evidence="2 3" key="1">
    <citation type="submission" date="2015-03" db="EMBL/GenBank/DDBJ databases">
        <title>Genome sequence of Pseudoalteromonas aurantia.</title>
        <authorList>
            <person name="Xie B.-B."/>
            <person name="Rong J.-C."/>
            <person name="Qin Q.-L."/>
            <person name="Zhang Y.-Z."/>
        </authorList>
    </citation>
    <scope>NUCLEOTIDE SEQUENCE [LARGE SCALE GENOMIC DNA]</scope>
    <source>
        <strain evidence="2 3">208</strain>
    </source>
</reference>
<feature type="transmembrane region" description="Helical" evidence="1">
    <location>
        <begin position="12"/>
        <end position="33"/>
    </location>
</feature>
<feature type="transmembrane region" description="Helical" evidence="1">
    <location>
        <begin position="39"/>
        <end position="66"/>
    </location>
</feature>
<feature type="transmembrane region" description="Helical" evidence="1">
    <location>
        <begin position="73"/>
        <end position="96"/>
    </location>
</feature>
<accession>A0ABR9EJ87</accession>
<keyword evidence="3" id="KW-1185">Reference proteome</keyword>
<dbReference type="EMBL" id="AQGV01000015">
    <property type="protein sequence ID" value="MBE0371069.1"/>
    <property type="molecule type" value="Genomic_DNA"/>
</dbReference>
<keyword evidence="1" id="KW-0812">Transmembrane</keyword>
<feature type="transmembrane region" description="Helical" evidence="1">
    <location>
        <begin position="108"/>
        <end position="136"/>
    </location>
</feature>
<proteinExistence type="predicted"/>
<name>A0ABR9EJ87_9GAMM</name>
<sequence length="140" mass="15442">MNIEKKYQNATTLTLVSTLLISAPVFFILSSLIRGAGEFYYSTILFSLFIDLCVKAIPAAIIYLVIKYTKSQAGYLFLTVFVSVTTLIIAFSYYMFIFGSTLFPTSALSILILVTPYVMLVSVSGLIIGLACVFLLKNKS</sequence>
<evidence type="ECO:0000313" key="2">
    <source>
        <dbReference type="EMBL" id="MBE0371069.1"/>
    </source>
</evidence>
<protein>
    <submittedName>
        <fullName evidence="2">Uncharacterized protein</fullName>
    </submittedName>
</protein>
<dbReference type="Proteomes" id="UP000615755">
    <property type="component" value="Unassembled WGS sequence"/>
</dbReference>
<comment type="caution">
    <text evidence="2">The sequence shown here is derived from an EMBL/GenBank/DDBJ whole genome shotgun (WGS) entry which is preliminary data.</text>
</comment>
<keyword evidence="1" id="KW-1133">Transmembrane helix</keyword>
<keyword evidence="1" id="KW-0472">Membrane</keyword>
<evidence type="ECO:0000256" key="1">
    <source>
        <dbReference type="SAM" id="Phobius"/>
    </source>
</evidence>